<dbReference type="Gene3D" id="1.20.120.530">
    <property type="entry name" value="GntR ligand-binding domain-like"/>
    <property type="match status" value="1"/>
</dbReference>
<evidence type="ECO:0000256" key="2">
    <source>
        <dbReference type="ARBA" id="ARBA00023125"/>
    </source>
</evidence>
<accession>A0A512JQA5</accession>
<dbReference type="Pfam" id="PF07729">
    <property type="entry name" value="FCD"/>
    <property type="match status" value="1"/>
</dbReference>
<dbReference type="InterPro" id="IPR036388">
    <property type="entry name" value="WH-like_DNA-bd_sf"/>
</dbReference>
<keyword evidence="2" id="KW-0238">DNA-binding</keyword>
<reference evidence="5 6" key="1">
    <citation type="submission" date="2019-07" db="EMBL/GenBank/DDBJ databases">
        <title>Whole genome shotgun sequence of Methylobacterium gnaphalii NBRC 107716.</title>
        <authorList>
            <person name="Hosoyama A."/>
            <person name="Uohara A."/>
            <person name="Ohji S."/>
            <person name="Ichikawa N."/>
        </authorList>
    </citation>
    <scope>NUCLEOTIDE SEQUENCE [LARGE SCALE GENOMIC DNA]</scope>
    <source>
        <strain evidence="5 6">NBRC 107716</strain>
    </source>
</reference>
<keyword evidence="6" id="KW-1185">Reference proteome</keyword>
<dbReference type="InterPro" id="IPR011711">
    <property type="entry name" value="GntR_C"/>
</dbReference>
<protein>
    <submittedName>
        <fullName evidence="5">GntR family transcriptional regulator</fullName>
    </submittedName>
</protein>
<keyword evidence="1" id="KW-0805">Transcription regulation</keyword>
<dbReference type="EMBL" id="BJZV01000027">
    <property type="protein sequence ID" value="GEP12033.1"/>
    <property type="molecule type" value="Genomic_DNA"/>
</dbReference>
<comment type="caution">
    <text evidence="5">The sequence shown here is derived from an EMBL/GenBank/DDBJ whole genome shotgun (WGS) entry which is preliminary data.</text>
</comment>
<dbReference type="Pfam" id="PF00392">
    <property type="entry name" value="GntR"/>
    <property type="match status" value="1"/>
</dbReference>
<organism evidence="5 6">
    <name type="scientific">Methylobacterium gnaphalii</name>
    <dbReference type="NCBI Taxonomy" id="1010610"/>
    <lineage>
        <taxon>Bacteria</taxon>
        <taxon>Pseudomonadati</taxon>
        <taxon>Pseudomonadota</taxon>
        <taxon>Alphaproteobacteria</taxon>
        <taxon>Hyphomicrobiales</taxon>
        <taxon>Methylobacteriaceae</taxon>
        <taxon>Methylobacterium</taxon>
    </lineage>
</organism>
<dbReference type="GO" id="GO:0003677">
    <property type="term" value="F:DNA binding"/>
    <property type="evidence" value="ECO:0007669"/>
    <property type="project" value="UniProtKB-KW"/>
</dbReference>
<dbReference type="Proteomes" id="UP000321750">
    <property type="component" value="Unassembled WGS sequence"/>
</dbReference>
<dbReference type="PANTHER" id="PTHR43537:SF24">
    <property type="entry name" value="GLUCONATE OPERON TRANSCRIPTIONAL REPRESSOR"/>
    <property type="match status" value="1"/>
</dbReference>
<dbReference type="InterPro" id="IPR008920">
    <property type="entry name" value="TF_FadR/GntR_C"/>
</dbReference>
<dbReference type="AlphaFoldDB" id="A0A512JQA5"/>
<dbReference type="InterPro" id="IPR000524">
    <property type="entry name" value="Tscrpt_reg_HTH_GntR"/>
</dbReference>
<evidence type="ECO:0000256" key="1">
    <source>
        <dbReference type="ARBA" id="ARBA00023015"/>
    </source>
</evidence>
<dbReference type="SMART" id="SM00345">
    <property type="entry name" value="HTH_GNTR"/>
    <property type="match status" value="1"/>
</dbReference>
<gene>
    <name evidence="5" type="ORF">MGN01_38780</name>
</gene>
<evidence type="ECO:0000259" key="4">
    <source>
        <dbReference type="PROSITE" id="PS50949"/>
    </source>
</evidence>
<dbReference type="SUPFAM" id="SSF46785">
    <property type="entry name" value="Winged helix' DNA-binding domain"/>
    <property type="match status" value="1"/>
</dbReference>
<name>A0A512JQA5_9HYPH</name>
<dbReference type="SUPFAM" id="SSF48008">
    <property type="entry name" value="GntR ligand-binding domain-like"/>
    <property type="match status" value="1"/>
</dbReference>
<dbReference type="RefSeq" id="WP_147048432.1">
    <property type="nucleotide sequence ID" value="NZ_BJZV01000027.1"/>
</dbReference>
<dbReference type="PROSITE" id="PS50949">
    <property type="entry name" value="HTH_GNTR"/>
    <property type="match status" value="1"/>
</dbReference>
<proteinExistence type="predicted"/>
<dbReference type="SMART" id="SM00895">
    <property type="entry name" value="FCD"/>
    <property type="match status" value="1"/>
</dbReference>
<evidence type="ECO:0000313" key="5">
    <source>
        <dbReference type="EMBL" id="GEP12033.1"/>
    </source>
</evidence>
<dbReference type="CDD" id="cd07377">
    <property type="entry name" value="WHTH_GntR"/>
    <property type="match status" value="1"/>
</dbReference>
<dbReference type="OrthoDB" id="9788098at2"/>
<sequence>MDLRVSTQSVQAVAVRNMREAITSGFFRPGDRLVETEMCTMLGISRPSLREALRSLEAEKLITIVPNRGPIIPILTAEEARELYDVRMMLEPEACALSASRASEAAINAMREALRAFDVAVKSEDAASQIKATRSFYDQILSSCGHRLIEEMLNTLLARVTFLRMKSMSLAGRAEKSSQEMWAILKHISAGNPAAARTAAVRHVKKACEAAMLAYEKNEATS</sequence>
<evidence type="ECO:0000256" key="3">
    <source>
        <dbReference type="ARBA" id="ARBA00023163"/>
    </source>
</evidence>
<dbReference type="PANTHER" id="PTHR43537">
    <property type="entry name" value="TRANSCRIPTIONAL REGULATOR, GNTR FAMILY"/>
    <property type="match status" value="1"/>
</dbReference>
<keyword evidence="3" id="KW-0804">Transcription</keyword>
<evidence type="ECO:0000313" key="6">
    <source>
        <dbReference type="Proteomes" id="UP000321750"/>
    </source>
</evidence>
<dbReference type="InterPro" id="IPR036390">
    <property type="entry name" value="WH_DNA-bd_sf"/>
</dbReference>
<dbReference type="Gene3D" id="1.10.10.10">
    <property type="entry name" value="Winged helix-like DNA-binding domain superfamily/Winged helix DNA-binding domain"/>
    <property type="match status" value="1"/>
</dbReference>
<dbReference type="GO" id="GO:0003700">
    <property type="term" value="F:DNA-binding transcription factor activity"/>
    <property type="evidence" value="ECO:0007669"/>
    <property type="project" value="InterPro"/>
</dbReference>
<feature type="domain" description="HTH gntR-type" evidence="4">
    <location>
        <begin position="8"/>
        <end position="75"/>
    </location>
</feature>